<sequence>FDWHLIQSAANQVGLELGADNLYYRFKGFGSSKEVVFMVANMLKPGVFQPNMRTTGLVLIMTLPGSMSALDMWDTMFPVGERIAIILGGKLTDENHHIFTRQRIASMREEMREFDHRHQITI</sequence>
<accession>A0A3B0US72</accession>
<dbReference type="SUPFAM" id="SSF64383">
    <property type="entry name" value="Cell-division protein ZipA, C-terminal domain"/>
    <property type="match status" value="1"/>
</dbReference>
<keyword evidence="3" id="KW-0132">Cell division</keyword>
<keyword evidence="4" id="KW-0812">Transmembrane</keyword>
<evidence type="ECO:0000256" key="3">
    <source>
        <dbReference type="ARBA" id="ARBA00022618"/>
    </source>
</evidence>
<keyword evidence="7" id="KW-0131">Cell cycle</keyword>
<dbReference type="InterPro" id="IPR007449">
    <property type="entry name" value="ZipA_FtsZ-bd_C"/>
</dbReference>
<feature type="non-terminal residue" evidence="9">
    <location>
        <position position="1"/>
    </location>
</feature>
<reference evidence="9" key="1">
    <citation type="submission" date="2018-06" db="EMBL/GenBank/DDBJ databases">
        <authorList>
            <person name="Zhirakovskaya E."/>
        </authorList>
    </citation>
    <scope>NUCLEOTIDE SEQUENCE</scope>
</reference>
<dbReference type="SMART" id="SM00771">
    <property type="entry name" value="ZipA_C"/>
    <property type="match status" value="1"/>
</dbReference>
<evidence type="ECO:0000256" key="5">
    <source>
        <dbReference type="ARBA" id="ARBA00022989"/>
    </source>
</evidence>
<evidence type="ECO:0000256" key="2">
    <source>
        <dbReference type="ARBA" id="ARBA00022519"/>
    </source>
</evidence>
<evidence type="ECO:0000313" key="9">
    <source>
        <dbReference type="EMBL" id="VAW33951.1"/>
    </source>
</evidence>
<evidence type="ECO:0000259" key="8">
    <source>
        <dbReference type="SMART" id="SM00771"/>
    </source>
</evidence>
<dbReference type="PANTHER" id="PTHR38685">
    <property type="entry name" value="CELL DIVISION PROTEIN ZIPA"/>
    <property type="match status" value="1"/>
</dbReference>
<dbReference type="AlphaFoldDB" id="A0A3B0US72"/>
<feature type="domain" description="ZipA C-terminal FtsZ-binding" evidence="8">
    <location>
        <begin position="1"/>
        <end position="111"/>
    </location>
</feature>
<protein>
    <recommendedName>
        <fullName evidence="8">ZipA C-terminal FtsZ-binding domain-containing protein</fullName>
    </recommendedName>
</protein>
<evidence type="ECO:0000256" key="1">
    <source>
        <dbReference type="ARBA" id="ARBA00022475"/>
    </source>
</evidence>
<dbReference type="Gene3D" id="3.30.1400.10">
    <property type="entry name" value="ZipA, C-terminal FtsZ-binding domain"/>
    <property type="match status" value="1"/>
</dbReference>
<dbReference type="GO" id="GO:0032153">
    <property type="term" value="C:cell division site"/>
    <property type="evidence" value="ECO:0007669"/>
    <property type="project" value="TreeGrafter"/>
</dbReference>
<dbReference type="InterPro" id="IPR036765">
    <property type="entry name" value="ZipA_FtsZ-bd_C_sf"/>
</dbReference>
<dbReference type="InterPro" id="IPR011919">
    <property type="entry name" value="Cell_div_ZipA"/>
</dbReference>
<evidence type="ECO:0000256" key="6">
    <source>
        <dbReference type="ARBA" id="ARBA00023136"/>
    </source>
</evidence>
<keyword evidence="2" id="KW-0997">Cell inner membrane</keyword>
<keyword evidence="5" id="KW-1133">Transmembrane helix</keyword>
<dbReference type="EMBL" id="UOEW01000049">
    <property type="protein sequence ID" value="VAW33951.1"/>
    <property type="molecule type" value="Genomic_DNA"/>
</dbReference>
<dbReference type="GO" id="GO:0005886">
    <property type="term" value="C:plasma membrane"/>
    <property type="evidence" value="ECO:0007669"/>
    <property type="project" value="TreeGrafter"/>
</dbReference>
<keyword evidence="1" id="KW-1003">Cell membrane</keyword>
<evidence type="ECO:0000256" key="4">
    <source>
        <dbReference type="ARBA" id="ARBA00022692"/>
    </source>
</evidence>
<organism evidence="9">
    <name type="scientific">hydrothermal vent metagenome</name>
    <dbReference type="NCBI Taxonomy" id="652676"/>
    <lineage>
        <taxon>unclassified sequences</taxon>
        <taxon>metagenomes</taxon>
        <taxon>ecological metagenomes</taxon>
    </lineage>
</organism>
<dbReference type="GO" id="GO:0000917">
    <property type="term" value="P:division septum assembly"/>
    <property type="evidence" value="ECO:0007669"/>
    <property type="project" value="TreeGrafter"/>
</dbReference>
<proteinExistence type="predicted"/>
<dbReference type="PANTHER" id="PTHR38685:SF1">
    <property type="entry name" value="CELL DIVISION PROTEIN ZIPA"/>
    <property type="match status" value="1"/>
</dbReference>
<dbReference type="Pfam" id="PF04354">
    <property type="entry name" value="ZipA_C"/>
    <property type="match status" value="1"/>
</dbReference>
<evidence type="ECO:0000256" key="7">
    <source>
        <dbReference type="ARBA" id="ARBA00023306"/>
    </source>
</evidence>
<keyword evidence="6" id="KW-0472">Membrane</keyword>
<gene>
    <name evidence="9" type="ORF">MNBD_GAMMA01-77</name>
</gene>
<name>A0A3B0US72_9ZZZZ</name>